<dbReference type="Pfam" id="PF03779">
    <property type="entry name" value="SPW"/>
    <property type="match status" value="1"/>
</dbReference>
<keyword evidence="1" id="KW-1133">Transmembrane helix</keyword>
<feature type="transmembrane region" description="Helical" evidence="1">
    <location>
        <begin position="31"/>
        <end position="52"/>
    </location>
</feature>
<accession>A0ABU3DTY2</accession>
<proteinExistence type="predicted"/>
<evidence type="ECO:0000259" key="2">
    <source>
        <dbReference type="Pfam" id="PF03779"/>
    </source>
</evidence>
<comment type="caution">
    <text evidence="3">The sequence shown here is derived from an EMBL/GenBank/DDBJ whole genome shotgun (WGS) entry which is preliminary data.</text>
</comment>
<feature type="transmembrane region" description="Helical" evidence="1">
    <location>
        <begin position="9"/>
        <end position="25"/>
    </location>
</feature>
<protein>
    <recommendedName>
        <fullName evidence="2">SPW repeat-containing integral membrane domain-containing protein</fullName>
    </recommendedName>
</protein>
<dbReference type="RefSeq" id="WP_311500477.1">
    <property type="nucleotide sequence ID" value="NZ_JAVRHN010000009.1"/>
</dbReference>
<keyword evidence="4" id="KW-1185">Reference proteome</keyword>
<evidence type="ECO:0000313" key="3">
    <source>
        <dbReference type="EMBL" id="MDT0687180.1"/>
    </source>
</evidence>
<keyword evidence="1" id="KW-0812">Transmembrane</keyword>
<gene>
    <name evidence="3" type="ORF">RM541_12475</name>
</gene>
<keyword evidence="1" id="KW-0472">Membrane</keyword>
<dbReference type="EMBL" id="JAVRHN010000009">
    <property type="protein sequence ID" value="MDT0687180.1"/>
    <property type="molecule type" value="Genomic_DNA"/>
</dbReference>
<sequence length="119" mass="12932">MISTKIHGYLDYMMGVLLIASPWIFNFPGGAATTLPIVLGAGTIIYSLLTKYELGAFGIIPMKVHLGIDMVAGIFLATAPWIFGFANEVYLPFVILGIIEVGAVLLTEKREPTVRRTTT</sequence>
<reference evidence="3 4" key="1">
    <citation type="submission" date="2023-09" db="EMBL/GenBank/DDBJ databases">
        <authorList>
            <person name="Rey-Velasco X."/>
        </authorList>
    </citation>
    <scope>NUCLEOTIDE SEQUENCE [LARGE SCALE GENOMIC DNA]</scope>
    <source>
        <strain evidence="3 4">F225</strain>
    </source>
</reference>
<feature type="transmembrane region" description="Helical" evidence="1">
    <location>
        <begin position="89"/>
        <end position="107"/>
    </location>
</feature>
<evidence type="ECO:0000256" key="1">
    <source>
        <dbReference type="SAM" id="Phobius"/>
    </source>
</evidence>
<name>A0ABU3DTY2_9FLAO</name>
<dbReference type="Proteomes" id="UP001253848">
    <property type="component" value="Unassembled WGS sequence"/>
</dbReference>
<evidence type="ECO:0000313" key="4">
    <source>
        <dbReference type="Proteomes" id="UP001253848"/>
    </source>
</evidence>
<feature type="domain" description="SPW repeat-containing integral membrane" evidence="2">
    <location>
        <begin position="7"/>
        <end position="102"/>
    </location>
</feature>
<dbReference type="InterPro" id="IPR005530">
    <property type="entry name" value="SPW"/>
</dbReference>
<organism evidence="3 4">
    <name type="scientific">Autumnicola psychrophila</name>
    <dbReference type="NCBI Taxonomy" id="3075592"/>
    <lineage>
        <taxon>Bacteria</taxon>
        <taxon>Pseudomonadati</taxon>
        <taxon>Bacteroidota</taxon>
        <taxon>Flavobacteriia</taxon>
        <taxon>Flavobacteriales</taxon>
        <taxon>Flavobacteriaceae</taxon>
        <taxon>Autumnicola</taxon>
    </lineage>
</organism>
<feature type="transmembrane region" description="Helical" evidence="1">
    <location>
        <begin position="64"/>
        <end position="83"/>
    </location>
</feature>